<gene>
    <name evidence="2" type="ORF">SM757_10970</name>
</gene>
<dbReference type="SUPFAM" id="SSF101327">
    <property type="entry name" value="YgfB-like"/>
    <property type="match status" value="1"/>
</dbReference>
<evidence type="ECO:0000313" key="3">
    <source>
        <dbReference type="Proteomes" id="UP001293718"/>
    </source>
</evidence>
<feature type="region of interest" description="Disordered" evidence="1">
    <location>
        <begin position="1"/>
        <end position="24"/>
    </location>
</feature>
<evidence type="ECO:0000313" key="2">
    <source>
        <dbReference type="EMBL" id="MDZ5457091.1"/>
    </source>
</evidence>
<dbReference type="Proteomes" id="UP001293718">
    <property type="component" value="Unassembled WGS sequence"/>
</dbReference>
<organism evidence="2 3">
    <name type="scientific">Azohydromonas lata</name>
    <dbReference type="NCBI Taxonomy" id="45677"/>
    <lineage>
        <taxon>Bacteria</taxon>
        <taxon>Pseudomonadati</taxon>
        <taxon>Pseudomonadota</taxon>
        <taxon>Betaproteobacteria</taxon>
        <taxon>Burkholderiales</taxon>
        <taxon>Sphaerotilaceae</taxon>
        <taxon>Azohydromonas</taxon>
    </lineage>
</organism>
<reference evidence="2 3" key="1">
    <citation type="submission" date="2023-11" db="EMBL/GenBank/DDBJ databases">
        <title>Draft genome of Azohydromonas lata strain H1 (DSM1123), a polyhydroxyalkanoate producer.</title>
        <authorList>
            <person name="Traversa D."/>
            <person name="D'Addabbo P."/>
            <person name="Pazzani C."/>
            <person name="Manzari C."/>
            <person name="Chiara M."/>
            <person name="Scrascia M."/>
        </authorList>
    </citation>
    <scope>NUCLEOTIDE SEQUENCE [LARGE SCALE GENOMIC DNA]</scope>
    <source>
        <strain evidence="2 3">H1</strain>
    </source>
</reference>
<proteinExistence type="predicted"/>
<dbReference type="Gene3D" id="1.20.120.740">
    <property type="entry name" value="YgfB uncharacterised protein family UPF0149, PF03695"/>
    <property type="match status" value="1"/>
</dbReference>
<dbReference type="NCBIfam" id="TIGR02292">
    <property type="entry name" value="ygfB_yecA"/>
    <property type="match status" value="1"/>
</dbReference>
<accession>A0ABU5IDB1</accession>
<dbReference type="Pfam" id="PF03695">
    <property type="entry name" value="UPF0149"/>
    <property type="match status" value="1"/>
</dbReference>
<name>A0ABU5IDB1_9BURK</name>
<sequence>MTHSRKHDVDYPQYDPSLPDRPLSDEELSKLDQALLALPADEAMNVEALDGYLTALLLAPTPVSTLPTARWLPVVWGGDGEEGKPFPSNRKRKDTAVLVLRHLHNIATRLKETPDDWEPVVSVAEVKGREVVDAEDWCIGFLQATALDPEGWGALFDDPDIGAVLAPIVLLGGDEEGLSDAERARLQDPEARDELSRAAVESVLALWEARHAADEGEEA</sequence>
<keyword evidence="3" id="KW-1185">Reference proteome</keyword>
<dbReference type="InterPro" id="IPR036255">
    <property type="entry name" value="YgfB-like_sf"/>
</dbReference>
<protein>
    <submittedName>
        <fullName evidence="2">UPF0149 family protein</fullName>
    </submittedName>
</protein>
<dbReference type="InterPro" id="IPR011978">
    <property type="entry name" value="YgfB-like"/>
</dbReference>
<dbReference type="EMBL" id="JAXOJX010000014">
    <property type="protein sequence ID" value="MDZ5457091.1"/>
    <property type="molecule type" value="Genomic_DNA"/>
</dbReference>
<dbReference type="RefSeq" id="WP_238455841.1">
    <property type="nucleotide sequence ID" value="NZ_JAXOJX010000014.1"/>
</dbReference>
<evidence type="ECO:0000256" key="1">
    <source>
        <dbReference type="SAM" id="MobiDB-lite"/>
    </source>
</evidence>
<comment type="caution">
    <text evidence="2">The sequence shown here is derived from an EMBL/GenBank/DDBJ whole genome shotgun (WGS) entry which is preliminary data.</text>
</comment>